<dbReference type="Proteomes" id="UP000009138">
    <property type="component" value="Unassembled WGS sequence"/>
</dbReference>
<dbReference type="GO" id="GO:0016042">
    <property type="term" value="P:lipid catabolic process"/>
    <property type="evidence" value="ECO:0007669"/>
    <property type="project" value="UniProtKB-KW"/>
</dbReference>
<evidence type="ECO:0000256" key="4">
    <source>
        <dbReference type="ARBA" id="ARBA00038012"/>
    </source>
</evidence>
<dbReference type="Pfam" id="PF13091">
    <property type="entry name" value="PLDc_2"/>
    <property type="match status" value="1"/>
</dbReference>
<dbReference type="GeneID" id="93608775"/>
<comment type="similarity">
    <text evidence="4">Belongs to the phospholipase D family. MitoPLD/Zucchini subfamily.</text>
</comment>
<reference evidence="9 10" key="1">
    <citation type="journal article" date="2009" name="PLoS Genet.">
        <title>Genomic analysis of the basal lineage fungus Rhizopus oryzae reveals a whole-genome duplication.</title>
        <authorList>
            <person name="Ma L.-J."/>
            <person name="Ibrahim A.S."/>
            <person name="Skory C."/>
            <person name="Grabherr M.G."/>
            <person name="Burger G."/>
            <person name="Butler M."/>
            <person name="Elias M."/>
            <person name="Idnurm A."/>
            <person name="Lang B.F."/>
            <person name="Sone T."/>
            <person name="Abe A."/>
            <person name="Calvo S.E."/>
            <person name="Corrochano L.M."/>
            <person name="Engels R."/>
            <person name="Fu J."/>
            <person name="Hansberg W."/>
            <person name="Kim J.-M."/>
            <person name="Kodira C.D."/>
            <person name="Koehrsen M.J."/>
            <person name="Liu B."/>
            <person name="Miranda-Saavedra D."/>
            <person name="O'Leary S."/>
            <person name="Ortiz-Castellanos L."/>
            <person name="Poulter R."/>
            <person name="Rodriguez-Romero J."/>
            <person name="Ruiz-Herrera J."/>
            <person name="Shen Y.-Q."/>
            <person name="Zeng Q."/>
            <person name="Galagan J."/>
            <person name="Birren B.W."/>
            <person name="Cuomo C.A."/>
            <person name="Wickes B.L."/>
        </authorList>
    </citation>
    <scope>NUCLEOTIDE SEQUENCE [LARGE SCALE GENOMIC DNA]</scope>
    <source>
        <strain evidence="10">RA 99-880 / ATCC MYA-4621 / FGSC 9543 / NRRL 43880</strain>
    </source>
</reference>
<dbReference type="eggNOG" id="ENOG502RXG9">
    <property type="taxonomic scope" value="Eukaryota"/>
</dbReference>
<dbReference type="OMA" id="NDQMDEC"/>
<dbReference type="STRING" id="246409.I1BLL9"/>
<dbReference type="InParanoid" id="I1BLL9"/>
<evidence type="ECO:0000313" key="10">
    <source>
        <dbReference type="Proteomes" id="UP000009138"/>
    </source>
</evidence>
<evidence type="ECO:0000256" key="6">
    <source>
        <dbReference type="SAM" id="Coils"/>
    </source>
</evidence>
<dbReference type="RefSeq" id="XP_067512495.1">
    <property type="nucleotide sequence ID" value="XM_067656394.1"/>
</dbReference>
<dbReference type="PROSITE" id="PS50035">
    <property type="entry name" value="PLD"/>
    <property type="match status" value="1"/>
</dbReference>
<evidence type="ECO:0000256" key="7">
    <source>
        <dbReference type="SAM" id="MobiDB-lite"/>
    </source>
</evidence>
<evidence type="ECO:0000313" key="9">
    <source>
        <dbReference type="EMBL" id="EIE77099.1"/>
    </source>
</evidence>
<protein>
    <recommendedName>
        <fullName evidence="5">Mitochondrial cardiolipin hydrolase</fullName>
    </recommendedName>
</protein>
<dbReference type="PANTHER" id="PTHR43856:SF1">
    <property type="entry name" value="MITOCHONDRIAL CARDIOLIPIN HYDROLASE"/>
    <property type="match status" value="1"/>
</dbReference>
<evidence type="ECO:0000256" key="2">
    <source>
        <dbReference type="ARBA" id="ARBA00022963"/>
    </source>
</evidence>
<feature type="coiled-coil region" evidence="6">
    <location>
        <begin position="105"/>
        <end position="132"/>
    </location>
</feature>
<keyword evidence="6" id="KW-0175">Coiled coil</keyword>
<keyword evidence="3" id="KW-0443">Lipid metabolism</keyword>
<dbReference type="OrthoDB" id="5205528at2759"/>
<gene>
    <name evidence="9" type="ORF">RO3G_01803</name>
</gene>
<name>I1BLL9_RHIO9</name>
<evidence type="ECO:0000256" key="3">
    <source>
        <dbReference type="ARBA" id="ARBA00023098"/>
    </source>
</evidence>
<dbReference type="InterPro" id="IPR001736">
    <property type="entry name" value="PLipase_D/transphosphatidylase"/>
</dbReference>
<keyword evidence="10" id="KW-1185">Reference proteome</keyword>
<proteinExistence type="inferred from homology"/>
<dbReference type="EMBL" id="CH476732">
    <property type="protein sequence ID" value="EIE77099.1"/>
    <property type="molecule type" value="Genomic_DNA"/>
</dbReference>
<evidence type="ECO:0000256" key="5">
    <source>
        <dbReference type="ARBA" id="ARBA00040549"/>
    </source>
</evidence>
<dbReference type="InterPro" id="IPR025202">
    <property type="entry name" value="PLD-like_dom"/>
</dbReference>
<dbReference type="GO" id="GO:0016891">
    <property type="term" value="F:RNA endonuclease activity producing 5'-phosphomonoesters, hydrolytic mechanism"/>
    <property type="evidence" value="ECO:0007669"/>
    <property type="project" value="TreeGrafter"/>
</dbReference>
<evidence type="ECO:0000259" key="8">
    <source>
        <dbReference type="PROSITE" id="PS50035"/>
    </source>
</evidence>
<dbReference type="SMART" id="SM00155">
    <property type="entry name" value="PLDc"/>
    <property type="match status" value="1"/>
</dbReference>
<feature type="compositionally biased region" description="Acidic residues" evidence="7">
    <location>
        <begin position="178"/>
        <end position="192"/>
    </location>
</feature>
<dbReference type="Gene3D" id="3.30.870.10">
    <property type="entry name" value="Endonuclease Chain A"/>
    <property type="match status" value="1"/>
</dbReference>
<keyword evidence="2" id="KW-0442">Lipid degradation</keyword>
<dbReference type="InterPro" id="IPR051406">
    <property type="entry name" value="PLD_domain"/>
</dbReference>
<organism evidence="9 10">
    <name type="scientific">Rhizopus delemar (strain RA 99-880 / ATCC MYA-4621 / FGSC 9543 / NRRL 43880)</name>
    <name type="common">Mucormycosis agent</name>
    <name type="synonym">Rhizopus arrhizus var. delemar</name>
    <dbReference type="NCBI Taxonomy" id="246409"/>
    <lineage>
        <taxon>Eukaryota</taxon>
        <taxon>Fungi</taxon>
        <taxon>Fungi incertae sedis</taxon>
        <taxon>Mucoromycota</taxon>
        <taxon>Mucoromycotina</taxon>
        <taxon>Mucoromycetes</taxon>
        <taxon>Mucorales</taxon>
        <taxon>Mucorineae</taxon>
        <taxon>Rhizopodaceae</taxon>
        <taxon>Rhizopus</taxon>
    </lineage>
</organism>
<dbReference type="VEuPathDB" id="FungiDB:RO3G_01803"/>
<feature type="domain" description="PLD phosphodiesterase" evidence="8">
    <location>
        <begin position="342"/>
        <end position="369"/>
    </location>
</feature>
<sequence length="400" mass="46446">MTNSLPYDQDTPLSISELLKHTDKEQSMKSVESLSSDHSLLDKMTTHLNGLLRQKQDNSPTAVFDRMFLHAEKAMSLESDKQVLSVLKRQVSSFIGVTLGVEPFLEQRETAKEEEEEEVERLSLATAEVKEEEHKKTSKWEETKEFYHRLKADIFGPEHTEHERLRQLAEENYGEHSADEEEGDEGESEYEEVEVRVPIKSREIGGTEEFQVVRRRQKKKKTTKTYTVTNNYRPPRHPVQTHEFHPKMLENLSEETFCVPIFFPSEESYRVFHSALSSAKRTLHVCVFSLTDNDTAYVLGDAYERGVDVRIITDNDQMDSRKGADVMMLNERYGIPYKYDNSDQFMHNKFAVIDNKIVITGSFNWSAGARYKNRENVVITNIPSVVESYAKEFEKLWAYF</sequence>
<dbReference type="SUPFAM" id="SSF56024">
    <property type="entry name" value="Phospholipase D/nuclease"/>
    <property type="match status" value="1"/>
</dbReference>
<dbReference type="PANTHER" id="PTHR43856">
    <property type="entry name" value="CARDIOLIPIN HYDROLASE"/>
    <property type="match status" value="1"/>
</dbReference>
<accession>I1BLL9</accession>
<feature type="region of interest" description="Disordered" evidence="7">
    <location>
        <begin position="173"/>
        <end position="192"/>
    </location>
</feature>
<dbReference type="AlphaFoldDB" id="I1BLL9"/>
<keyword evidence="1" id="KW-0378">Hydrolase</keyword>
<dbReference type="CDD" id="cd09171">
    <property type="entry name" value="PLDc_vPLD6_like"/>
    <property type="match status" value="1"/>
</dbReference>
<evidence type="ECO:0000256" key="1">
    <source>
        <dbReference type="ARBA" id="ARBA00022801"/>
    </source>
</evidence>